<dbReference type="InterPro" id="IPR000601">
    <property type="entry name" value="PKD_dom"/>
</dbReference>
<dbReference type="Proteomes" id="UP000321805">
    <property type="component" value="Chromosome"/>
</dbReference>
<dbReference type="EMBL" id="CP042430">
    <property type="protein sequence ID" value="QEC49880.1"/>
    <property type="molecule type" value="Genomic_DNA"/>
</dbReference>
<accession>A0A5B8UA03</accession>
<dbReference type="InterPro" id="IPR039331">
    <property type="entry name" value="PAPs-like"/>
</dbReference>
<dbReference type="InterPro" id="IPR029052">
    <property type="entry name" value="Metallo-depent_PP-like"/>
</dbReference>
<dbReference type="RefSeq" id="WP_146922245.1">
    <property type="nucleotide sequence ID" value="NZ_CP042430.1"/>
</dbReference>
<evidence type="ECO:0000256" key="4">
    <source>
        <dbReference type="SAM" id="SignalP"/>
    </source>
</evidence>
<dbReference type="GO" id="GO:0005576">
    <property type="term" value="C:extracellular region"/>
    <property type="evidence" value="ECO:0007669"/>
    <property type="project" value="UniProtKB-SubCell"/>
</dbReference>
<dbReference type="Pfam" id="PF18911">
    <property type="entry name" value="PKD_4"/>
    <property type="match status" value="1"/>
</dbReference>
<dbReference type="Gene3D" id="2.60.40.10">
    <property type="entry name" value="Immunoglobulins"/>
    <property type="match status" value="1"/>
</dbReference>
<keyword evidence="3 4" id="KW-0732">Signal</keyword>
<dbReference type="PANTHER" id="PTHR22953:SF153">
    <property type="entry name" value="PURPLE ACID PHOSPHATASE"/>
    <property type="match status" value="1"/>
</dbReference>
<organism evidence="6 7">
    <name type="scientific">Baekduia soli</name>
    <dbReference type="NCBI Taxonomy" id="496014"/>
    <lineage>
        <taxon>Bacteria</taxon>
        <taxon>Bacillati</taxon>
        <taxon>Actinomycetota</taxon>
        <taxon>Thermoleophilia</taxon>
        <taxon>Solirubrobacterales</taxon>
        <taxon>Baekduiaceae</taxon>
        <taxon>Baekduia</taxon>
    </lineage>
</organism>
<dbReference type="NCBIfam" id="NF033679">
    <property type="entry name" value="DNRLRE_dom"/>
    <property type="match status" value="1"/>
</dbReference>
<evidence type="ECO:0000313" key="7">
    <source>
        <dbReference type="Proteomes" id="UP000321805"/>
    </source>
</evidence>
<name>A0A5B8UA03_9ACTN</name>
<dbReference type="Gene3D" id="3.60.21.10">
    <property type="match status" value="1"/>
</dbReference>
<keyword evidence="2" id="KW-0964">Secreted</keyword>
<feature type="chain" id="PRO_5023011128" evidence="4">
    <location>
        <begin position="26"/>
        <end position="534"/>
    </location>
</feature>
<sequence>MRRIAVALLLSCIACVTAGTSIASAAGEVVMAAGDVACNSAGITTPGACSQRYTAGLALTQQRTRLDALLAPGDLQYDSGTLSAFKSWFGTSWGVPALRGVLRPAPGNHEYQTSGAAGYFDYFASIGINVGARGQGWYSFDVGSWHFIALNSSNNCTPVSCAAGSPQETWLRADLAATSKPCIGAFWHHPLSSAPKMKDLWQDLMDASADIVVDGHVHGYKDLAPHDASGHASPAGMREFVAGSGGKSSGVYGLLKLTLGTNGADYRFVGSGASDSGSLTCHGAVQPPSGPTAAFTSSTSGLQATFTDGSTVTAPATYAWTFGDGTSSTQRDPVHLYGADGTYPVTLTVTDPNGTDTVTRSVAVAAGGGTGQTLGVLLADVKANSGSPTKNYGADPTIRVRAGTYQSYLRFSVSGLAGPVTGATLRLKAVTQSTKDGGDVYHIGGTLADGLTPWTESNVTWATMPSFTGAAKLGSVGPVDPSVAGGIVSVTLDPAAFAGGDGTYDLGLKSATTTSAYYASKEAGAGAQLVLTTG</sequence>
<feature type="domain" description="PKD" evidence="5">
    <location>
        <begin position="287"/>
        <end position="364"/>
    </location>
</feature>
<evidence type="ECO:0000259" key="5">
    <source>
        <dbReference type="PROSITE" id="PS50093"/>
    </source>
</evidence>
<dbReference type="Pfam" id="PF24517">
    <property type="entry name" value="CBM96"/>
    <property type="match status" value="1"/>
</dbReference>
<dbReference type="GO" id="GO:0005975">
    <property type="term" value="P:carbohydrate metabolic process"/>
    <property type="evidence" value="ECO:0007669"/>
    <property type="project" value="UniProtKB-ARBA"/>
</dbReference>
<dbReference type="AlphaFoldDB" id="A0A5B8UA03"/>
<dbReference type="PANTHER" id="PTHR22953">
    <property type="entry name" value="ACID PHOSPHATASE RELATED"/>
    <property type="match status" value="1"/>
</dbReference>
<dbReference type="KEGG" id="bsol:FSW04_21455"/>
<protein>
    <submittedName>
        <fullName evidence="6">DNRLRE domain-containing protein</fullName>
    </submittedName>
</protein>
<dbReference type="SUPFAM" id="SSF56300">
    <property type="entry name" value="Metallo-dependent phosphatases"/>
    <property type="match status" value="1"/>
</dbReference>
<feature type="signal peptide" evidence="4">
    <location>
        <begin position="1"/>
        <end position="25"/>
    </location>
</feature>
<evidence type="ECO:0000256" key="1">
    <source>
        <dbReference type="ARBA" id="ARBA00004613"/>
    </source>
</evidence>
<reference evidence="6 7" key="1">
    <citation type="journal article" date="2018" name="J. Microbiol.">
        <title>Baekduia soli gen. nov., sp. nov., a novel bacterium isolated from the soil of Baekdu Mountain and proposal of a novel family name, Baekduiaceae fam. nov.</title>
        <authorList>
            <person name="An D.S."/>
            <person name="Siddiqi M.Z."/>
            <person name="Kim K.H."/>
            <person name="Yu H.S."/>
            <person name="Im W.T."/>
        </authorList>
    </citation>
    <scope>NUCLEOTIDE SEQUENCE [LARGE SCALE GENOMIC DNA]</scope>
    <source>
        <strain evidence="6 7">BR7-21</strain>
    </source>
</reference>
<evidence type="ECO:0000313" key="6">
    <source>
        <dbReference type="EMBL" id="QEC49880.1"/>
    </source>
</evidence>
<dbReference type="CDD" id="cd00146">
    <property type="entry name" value="PKD"/>
    <property type="match status" value="1"/>
</dbReference>
<dbReference type="InterPro" id="IPR055372">
    <property type="entry name" value="CBM96"/>
</dbReference>
<keyword evidence="7" id="KW-1185">Reference proteome</keyword>
<dbReference type="InterPro" id="IPR035986">
    <property type="entry name" value="PKD_dom_sf"/>
</dbReference>
<gene>
    <name evidence="6" type="ORF">FSW04_21455</name>
</gene>
<dbReference type="OrthoDB" id="5513218at2"/>
<evidence type="ECO:0000256" key="3">
    <source>
        <dbReference type="ARBA" id="ARBA00022729"/>
    </source>
</evidence>
<dbReference type="SUPFAM" id="SSF49299">
    <property type="entry name" value="PKD domain"/>
    <property type="match status" value="1"/>
</dbReference>
<dbReference type="GO" id="GO:0003993">
    <property type="term" value="F:acid phosphatase activity"/>
    <property type="evidence" value="ECO:0007669"/>
    <property type="project" value="InterPro"/>
</dbReference>
<dbReference type="InterPro" id="IPR013783">
    <property type="entry name" value="Ig-like_fold"/>
</dbReference>
<dbReference type="SMART" id="SM00089">
    <property type="entry name" value="PKD"/>
    <property type="match status" value="1"/>
</dbReference>
<dbReference type="InterPro" id="IPR022409">
    <property type="entry name" value="PKD/Chitinase_dom"/>
</dbReference>
<comment type="subcellular location">
    <subcellularLocation>
        <location evidence="1">Secreted</location>
    </subcellularLocation>
</comment>
<proteinExistence type="predicted"/>
<dbReference type="PROSITE" id="PS50093">
    <property type="entry name" value="PKD"/>
    <property type="match status" value="1"/>
</dbReference>
<evidence type="ECO:0000256" key="2">
    <source>
        <dbReference type="ARBA" id="ARBA00022525"/>
    </source>
</evidence>